<proteinExistence type="predicted"/>
<dbReference type="Proteomes" id="UP000803844">
    <property type="component" value="Unassembled WGS sequence"/>
</dbReference>
<evidence type="ECO:0000313" key="3">
    <source>
        <dbReference type="Proteomes" id="UP000803844"/>
    </source>
</evidence>
<feature type="transmembrane region" description="Helical" evidence="1">
    <location>
        <begin position="25"/>
        <end position="43"/>
    </location>
</feature>
<gene>
    <name evidence="2" type="ORF">M406DRAFT_101045</name>
</gene>
<evidence type="ECO:0000313" key="2">
    <source>
        <dbReference type="EMBL" id="KAF3770922.1"/>
    </source>
</evidence>
<organism evidence="2 3">
    <name type="scientific">Cryphonectria parasitica (strain ATCC 38755 / EP155)</name>
    <dbReference type="NCBI Taxonomy" id="660469"/>
    <lineage>
        <taxon>Eukaryota</taxon>
        <taxon>Fungi</taxon>
        <taxon>Dikarya</taxon>
        <taxon>Ascomycota</taxon>
        <taxon>Pezizomycotina</taxon>
        <taxon>Sordariomycetes</taxon>
        <taxon>Sordariomycetidae</taxon>
        <taxon>Diaporthales</taxon>
        <taxon>Cryphonectriaceae</taxon>
        <taxon>Cryphonectria-Endothia species complex</taxon>
        <taxon>Cryphonectria</taxon>
    </lineage>
</organism>
<dbReference type="EMBL" id="MU032344">
    <property type="protein sequence ID" value="KAF3770922.1"/>
    <property type="molecule type" value="Genomic_DNA"/>
</dbReference>
<feature type="non-terminal residue" evidence="2">
    <location>
        <position position="1"/>
    </location>
</feature>
<protein>
    <submittedName>
        <fullName evidence="2">Uncharacterized protein</fullName>
    </submittedName>
</protein>
<keyword evidence="1" id="KW-0472">Membrane</keyword>
<keyword evidence="3" id="KW-1185">Reference proteome</keyword>
<dbReference type="RefSeq" id="XP_040781883.1">
    <property type="nucleotide sequence ID" value="XM_040914938.1"/>
</dbReference>
<keyword evidence="1" id="KW-0812">Transmembrane</keyword>
<name>A0A9P4YDM5_CRYP1</name>
<evidence type="ECO:0000256" key="1">
    <source>
        <dbReference type="SAM" id="Phobius"/>
    </source>
</evidence>
<keyword evidence="1" id="KW-1133">Transmembrane helix</keyword>
<reference evidence="2" key="1">
    <citation type="journal article" date="2020" name="Phytopathology">
        <title>Genome sequence of the chestnut blight fungus Cryphonectria parasitica EP155: A fundamental resource for an archetypical invasive plant pathogen.</title>
        <authorList>
            <person name="Crouch J.A."/>
            <person name="Dawe A."/>
            <person name="Aerts A."/>
            <person name="Barry K."/>
            <person name="Churchill A.C.L."/>
            <person name="Grimwood J."/>
            <person name="Hillman B."/>
            <person name="Milgroom M.G."/>
            <person name="Pangilinan J."/>
            <person name="Smith M."/>
            <person name="Salamov A."/>
            <person name="Schmutz J."/>
            <person name="Yadav J."/>
            <person name="Grigoriev I.V."/>
            <person name="Nuss D."/>
        </authorList>
    </citation>
    <scope>NUCLEOTIDE SEQUENCE</scope>
    <source>
        <strain evidence="2">EP155</strain>
    </source>
</reference>
<dbReference type="GeneID" id="63832067"/>
<sequence length="67" mass="7466">TSSFHGISDFGGILYAHTSNFCRSACRFTAAILCVATVTQYVLITLLPWWRLGLEIGISTILFELLR</sequence>
<accession>A0A9P4YDM5</accession>
<comment type="caution">
    <text evidence="2">The sequence shown here is derived from an EMBL/GenBank/DDBJ whole genome shotgun (WGS) entry which is preliminary data.</text>
</comment>
<dbReference type="AlphaFoldDB" id="A0A9P4YDM5"/>